<dbReference type="Gene3D" id="3.20.20.450">
    <property type="entry name" value="EAL domain"/>
    <property type="match status" value="1"/>
</dbReference>
<dbReference type="PROSITE" id="PS50112">
    <property type="entry name" value="PAS"/>
    <property type="match status" value="1"/>
</dbReference>
<dbReference type="GO" id="GO:0000160">
    <property type="term" value="P:phosphorelay signal transduction system"/>
    <property type="evidence" value="ECO:0007669"/>
    <property type="project" value="InterPro"/>
</dbReference>
<dbReference type="PANTHER" id="PTHR44757">
    <property type="entry name" value="DIGUANYLATE CYCLASE DGCP"/>
    <property type="match status" value="1"/>
</dbReference>
<dbReference type="EMBL" id="VFPV01000003">
    <property type="protein sequence ID" value="TQN01486.1"/>
    <property type="molecule type" value="Genomic_DNA"/>
</dbReference>
<evidence type="ECO:0000259" key="4">
    <source>
        <dbReference type="PROSITE" id="PS50883"/>
    </source>
</evidence>
<dbReference type="Gene3D" id="3.30.450.20">
    <property type="entry name" value="PAS domain"/>
    <property type="match status" value="1"/>
</dbReference>
<evidence type="ECO:0000259" key="3">
    <source>
        <dbReference type="PROSITE" id="PS50112"/>
    </source>
</evidence>
<evidence type="ECO:0000313" key="6">
    <source>
        <dbReference type="Proteomes" id="UP000316993"/>
    </source>
</evidence>
<proteinExistence type="predicted"/>
<dbReference type="PANTHER" id="PTHR44757:SF2">
    <property type="entry name" value="BIOFILM ARCHITECTURE MAINTENANCE PROTEIN MBAA"/>
    <property type="match status" value="1"/>
</dbReference>
<dbReference type="InterPro" id="IPR011006">
    <property type="entry name" value="CheY-like_superfamily"/>
</dbReference>
<dbReference type="PROSITE" id="PS50883">
    <property type="entry name" value="EAL"/>
    <property type="match status" value="1"/>
</dbReference>
<dbReference type="CDD" id="cd01948">
    <property type="entry name" value="EAL"/>
    <property type="match status" value="1"/>
</dbReference>
<dbReference type="InterPro" id="IPR000014">
    <property type="entry name" value="PAS"/>
</dbReference>
<dbReference type="AlphaFoldDB" id="A0A543L2B9"/>
<protein>
    <submittedName>
        <fullName evidence="5">EAL domain-containing protein (Putative c-di-GMP-specific phosphodiesterase class I)</fullName>
    </submittedName>
</protein>
<dbReference type="CDD" id="cd17569">
    <property type="entry name" value="REC_HupR-like"/>
    <property type="match status" value="1"/>
</dbReference>
<dbReference type="Pfam" id="PF00563">
    <property type="entry name" value="EAL"/>
    <property type="match status" value="1"/>
</dbReference>
<feature type="domain" description="Response regulatory" evidence="2">
    <location>
        <begin position="215"/>
        <end position="330"/>
    </location>
</feature>
<name>A0A543L2B9_9BURK</name>
<dbReference type="Proteomes" id="UP000316993">
    <property type="component" value="Unassembled WGS sequence"/>
</dbReference>
<dbReference type="SUPFAM" id="SSF55785">
    <property type="entry name" value="PYP-like sensor domain (PAS domain)"/>
    <property type="match status" value="1"/>
</dbReference>
<feature type="modified residue" description="4-aspartylphosphate" evidence="1">
    <location>
        <position position="264"/>
    </location>
</feature>
<dbReference type="InterPro" id="IPR001633">
    <property type="entry name" value="EAL_dom"/>
</dbReference>
<dbReference type="InterPro" id="IPR035919">
    <property type="entry name" value="EAL_sf"/>
</dbReference>
<accession>A0A543L2B9</accession>
<dbReference type="SUPFAM" id="SSF52172">
    <property type="entry name" value="CheY-like"/>
    <property type="match status" value="1"/>
</dbReference>
<dbReference type="InterPro" id="IPR052155">
    <property type="entry name" value="Biofilm_reg_signaling"/>
</dbReference>
<dbReference type="SUPFAM" id="SSF141868">
    <property type="entry name" value="EAL domain-like"/>
    <property type="match status" value="1"/>
</dbReference>
<dbReference type="Gene3D" id="3.40.50.2300">
    <property type="match status" value="1"/>
</dbReference>
<dbReference type="InterPro" id="IPR035965">
    <property type="entry name" value="PAS-like_dom_sf"/>
</dbReference>
<feature type="domain" description="EAL" evidence="4">
    <location>
        <begin position="1"/>
        <end position="201"/>
    </location>
</feature>
<dbReference type="Pfam" id="PF00072">
    <property type="entry name" value="Response_reg"/>
    <property type="match status" value="1"/>
</dbReference>
<gene>
    <name evidence="5" type="ORF">BDD18_3454</name>
</gene>
<comment type="caution">
    <text evidence="5">The sequence shown here is derived from an EMBL/GenBank/DDBJ whole genome shotgun (WGS) entry which is preliminary data.</text>
</comment>
<reference evidence="5 6" key="1">
    <citation type="submission" date="2019-06" db="EMBL/GenBank/DDBJ databases">
        <title>Genomic Encyclopedia of Archaeal and Bacterial Type Strains, Phase II (KMG-II): from individual species to whole genera.</title>
        <authorList>
            <person name="Goeker M."/>
        </authorList>
    </citation>
    <scope>NUCLEOTIDE SEQUENCE [LARGE SCALE GENOMIC DNA]</scope>
    <source>
        <strain evidence="5 6">DSM 7270</strain>
    </source>
</reference>
<feature type="domain" description="PAS" evidence="3">
    <location>
        <begin position="377"/>
        <end position="413"/>
    </location>
</feature>
<evidence type="ECO:0000259" key="2">
    <source>
        <dbReference type="PROSITE" id="PS50110"/>
    </source>
</evidence>
<sequence>MPIATQTGLIVMLGDWKREAICQQLRAWEQAGVRVPRLCLRISQLELQQPDMVDKLRQSLLANGLQAQALGIEISEQALFNASPELVQTLNQLRGLGLEISLGDFGAGATNLGLLRTLPVDVIKVHRSCVPDVTAATGDVSLTRAIINMAHSLQMKVMADGVETTGQLTLLIANGCDRMQGPVLSPPVDANALVQLLASKITLPAHLLTRRRERTLLLVDDEPNIVSALRRLFRREGYRIVTASSGAEGLQRMAEYEVDVVLSDQRMPGMTGVEFLRRAKELYPDTVRMVLSGYTELQSITDAVNEGAIYRFLTKPWDDERLLVHVREAFAHKELGDENKRLATEVVTASEALVAANERLEMVLNNRQQQIDQESARANAVRDMLDLVPAPLLGVDPDGVIVLANQEAQRVLGHRIAVLGEPAEAVLQQPLPPMARELPATTDLRDPDACQPPLLWQGPHWSGKVRVLNATPPRGLMVVLTEHHSPAQPQPDNETPC</sequence>
<keyword evidence="1" id="KW-0597">Phosphoprotein</keyword>
<dbReference type="SMART" id="SM00052">
    <property type="entry name" value="EAL"/>
    <property type="match status" value="1"/>
</dbReference>
<dbReference type="InterPro" id="IPR001789">
    <property type="entry name" value="Sig_transdc_resp-reg_receiver"/>
</dbReference>
<dbReference type="PROSITE" id="PS50110">
    <property type="entry name" value="RESPONSE_REGULATORY"/>
    <property type="match status" value="1"/>
</dbReference>
<evidence type="ECO:0000313" key="5">
    <source>
        <dbReference type="EMBL" id="TQN01486.1"/>
    </source>
</evidence>
<organism evidence="5 6">
    <name type="scientific">Acidovorax temperans</name>
    <dbReference type="NCBI Taxonomy" id="80878"/>
    <lineage>
        <taxon>Bacteria</taxon>
        <taxon>Pseudomonadati</taxon>
        <taxon>Pseudomonadota</taxon>
        <taxon>Betaproteobacteria</taxon>
        <taxon>Burkholderiales</taxon>
        <taxon>Comamonadaceae</taxon>
        <taxon>Acidovorax</taxon>
    </lineage>
</organism>
<dbReference type="SMART" id="SM00448">
    <property type="entry name" value="REC"/>
    <property type="match status" value="1"/>
</dbReference>
<evidence type="ECO:0000256" key="1">
    <source>
        <dbReference type="PROSITE-ProRule" id="PRU00169"/>
    </source>
</evidence>